<name>A0ABS4GC22_9FIRM</name>
<dbReference type="Proteomes" id="UP001519342">
    <property type="component" value="Unassembled WGS sequence"/>
</dbReference>
<protein>
    <recommendedName>
        <fullName evidence="1">Peptidase M20 domain-containing protein 2</fullName>
    </recommendedName>
</protein>
<dbReference type="RefSeq" id="WP_209510968.1">
    <property type="nucleotide sequence ID" value="NZ_JAGGKS010000002.1"/>
</dbReference>
<sequence>MKIKKEELKNIAINAIDKRREDILSIGDSIYNEPELGYKEFKTAEKVKQVFETMGIPYEEKIGITGLKGLIKGKNSKYNVAVMGELDSVISSKHPDSDPETGAAHCCGHNCMIAGIIGVIYALKDTAIMESLSGDVSIMAIPAEEFVEIGYRNELIRKGEISFLGGKQEFIKLGAFDDVDIALMQHTFSSEDEGNDIIKASAGESSNGFIGQEIQFIGKESHAGGAPHAGVNALNAATIALTAINAQRETFREKDYIRVHPIITRGGDLVNVIPADVRLENYIRGSNLEAILSATKRVTRSWHAGADAMGAKCIVNSLPGYLPIIPNKNLQEIMHQNLKELFGEEHVLKNEEHTCGSSDVGDVASIIPTLQARIGGASGNFHSDDYRLVNKELAYLGAAKALTLSVIDLLYDDAQEAERVVKEFEPVYTKEEYLRNWGSIGEKFK</sequence>
<dbReference type="PANTHER" id="PTHR30575:SF3">
    <property type="entry name" value="PEPTIDASE M20 DIMERISATION DOMAIN-CONTAINING PROTEIN"/>
    <property type="match status" value="1"/>
</dbReference>
<feature type="domain" description="Peptidase M20 dimerisation" evidence="2">
    <location>
        <begin position="207"/>
        <end position="291"/>
    </location>
</feature>
<dbReference type="InterPro" id="IPR011650">
    <property type="entry name" value="Peptidase_M20_dimer"/>
</dbReference>
<gene>
    <name evidence="3" type="ORF">J2Z76_001097</name>
</gene>
<evidence type="ECO:0000313" key="3">
    <source>
        <dbReference type="EMBL" id="MBP1925240.1"/>
    </source>
</evidence>
<evidence type="ECO:0000259" key="2">
    <source>
        <dbReference type="Pfam" id="PF07687"/>
    </source>
</evidence>
<dbReference type="EMBL" id="JAGGKS010000002">
    <property type="protein sequence ID" value="MBP1925240.1"/>
    <property type="molecule type" value="Genomic_DNA"/>
</dbReference>
<dbReference type="InterPro" id="IPR052030">
    <property type="entry name" value="Peptidase_M20/M20A_hydrolases"/>
</dbReference>
<reference evidence="3 4" key="1">
    <citation type="submission" date="2021-03" db="EMBL/GenBank/DDBJ databases">
        <title>Genomic Encyclopedia of Type Strains, Phase IV (KMG-IV): sequencing the most valuable type-strain genomes for metagenomic binning, comparative biology and taxonomic classification.</title>
        <authorList>
            <person name="Goeker M."/>
        </authorList>
    </citation>
    <scope>NUCLEOTIDE SEQUENCE [LARGE SCALE GENOMIC DNA]</scope>
    <source>
        <strain evidence="3 4">DSM 24004</strain>
    </source>
</reference>
<dbReference type="Gene3D" id="3.40.630.10">
    <property type="entry name" value="Zn peptidases"/>
    <property type="match status" value="1"/>
</dbReference>
<evidence type="ECO:0000313" key="4">
    <source>
        <dbReference type="Proteomes" id="UP001519342"/>
    </source>
</evidence>
<comment type="caution">
    <text evidence="3">The sequence shown here is derived from an EMBL/GenBank/DDBJ whole genome shotgun (WGS) entry which is preliminary data.</text>
</comment>
<dbReference type="InterPro" id="IPR002933">
    <property type="entry name" value="Peptidase_M20"/>
</dbReference>
<evidence type="ECO:0000256" key="1">
    <source>
        <dbReference type="PIRNR" id="PIRNR037226"/>
    </source>
</evidence>
<accession>A0ABS4GC22</accession>
<dbReference type="InterPro" id="IPR036264">
    <property type="entry name" value="Bact_exopeptidase_dim_dom"/>
</dbReference>
<organism evidence="3 4">
    <name type="scientific">Sedimentibacter acidaminivorans</name>
    <dbReference type="NCBI Taxonomy" id="913099"/>
    <lineage>
        <taxon>Bacteria</taxon>
        <taxon>Bacillati</taxon>
        <taxon>Bacillota</taxon>
        <taxon>Tissierellia</taxon>
        <taxon>Sedimentibacter</taxon>
    </lineage>
</organism>
<dbReference type="PIRSF" id="PIRSF037226">
    <property type="entry name" value="Amidohydrolase_ACY1L2_prd"/>
    <property type="match status" value="1"/>
</dbReference>
<comment type="similarity">
    <text evidence="1">Belongs to the peptidase M20A family.</text>
</comment>
<dbReference type="Pfam" id="PF07687">
    <property type="entry name" value="M20_dimer"/>
    <property type="match status" value="1"/>
</dbReference>
<dbReference type="Pfam" id="PF01546">
    <property type="entry name" value="Peptidase_M20"/>
    <property type="match status" value="1"/>
</dbReference>
<dbReference type="InterPro" id="IPR017439">
    <property type="entry name" value="Amidohydrolase"/>
</dbReference>
<proteinExistence type="inferred from homology"/>
<dbReference type="SUPFAM" id="SSF53187">
    <property type="entry name" value="Zn-dependent exopeptidases"/>
    <property type="match status" value="1"/>
</dbReference>
<keyword evidence="4" id="KW-1185">Reference proteome</keyword>
<dbReference type="SUPFAM" id="SSF55031">
    <property type="entry name" value="Bacterial exopeptidase dimerisation domain"/>
    <property type="match status" value="1"/>
</dbReference>
<dbReference type="InterPro" id="IPR017144">
    <property type="entry name" value="Xaa-Arg_dipeptidase"/>
</dbReference>
<dbReference type="Gene3D" id="3.30.70.360">
    <property type="match status" value="1"/>
</dbReference>
<dbReference type="PANTHER" id="PTHR30575">
    <property type="entry name" value="PEPTIDASE M20"/>
    <property type="match status" value="1"/>
</dbReference>
<dbReference type="NCBIfam" id="TIGR01891">
    <property type="entry name" value="amidohydrolases"/>
    <property type="match status" value="1"/>
</dbReference>